<dbReference type="InterPro" id="IPR009091">
    <property type="entry name" value="RCC1/BLIP-II"/>
</dbReference>
<evidence type="ECO:0000313" key="2">
    <source>
        <dbReference type="EMBL" id="GHP05212.1"/>
    </source>
</evidence>
<dbReference type="Gene3D" id="2.130.10.30">
    <property type="entry name" value="Regulator of chromosome condensation 1/beta-lactamase-inhibitor protein II"/>
    <property type="match status" value="1"/>
</dbReference>
<dbReference type="EMBL" id="BNJQ01000009">
    <property type="protein sequence ID" value="GHP05212.1"/>
    <property type="molecule type" value="Genomic_DNA"/>
</dbReference>
<evidence type="ECO:0000313" key="3">
    <source>
        <dbReference type="Proteomes" id="UP000660262"/>
    </source>
</evidence>
<gene>
    <name evidence="2" type="ORF">PPROV_000396400</name>
</gene>
<feature type="region of interest" description="Disordered" evidence="1">
    <location>
        <begin position="1"/>
        <end position="28"/>
    </location>
</feature>
<sequence>MSAADSDTEVSAVEEVQGDPPTEPMGDNLPYVDVGTGRTVKQISISNSGTCALLDNDKVKCWGMNGYGRLGYGDTTNRGNGPNEMGDNLPYVDLGTGRTVLAVAQGNGPDGGWRTCALLDNNKLKCWGQGYMLGYGDTTNRGDGPNEMGDNLPYVDLGSA</sequence>
<accession>A0A830HER6</accession>
<dbReference type="Pfam" id="PF13540">
    <property type="entry name" value="RCC1_2"/>
    <property type="match status" value="1"/>
</dbReference>
<dbReference type="SUPFAM" id="SSF50985">
    <property type="entry name" value="RCC1/BLIP-II"/>
    <property type="match status" value="1"/>
</dbReference>
<name>A0A830HER6_9CHLO</name>
<comment type="caution">
    <text evidence="2">The sequence shown here is derived from an EMBL/GenBank/DDBJ whole genome shotgun (WGS) entry which is preliminary data.</text>
</comment>
<organism evidence="2 3">
    <name type="scientific">Pycnococcus provasolii</name>
    <dbReference type="NCBI Taxonomy" id="41880"/>
    <lineage>
        <taxon>Eukaryota</taxon>
        <taxon>Viridiplantae</taxon>
        <taxon>Chlorophyta</taxon>
        <taxon>Pseudoscourfieldiophyceae</taxon>
        <taxon>Pseudoscourfieldiales</taxon>
        <taxon>Pycnococcaceae</taxon>
        <taxon>Pycnococcus</taxon>
    </lineage>
</organism>
<dbReference type="AlphaFoldDB" id="A0A830HER6"/>
<dbReference type="OrthoDB" id="538768at2759"/>
<keyword evidence="3" id="KW-1185">Reference proteome</keyword>
<evidence type="ECO:0000256" key="1">
    <source>
        <dbReference type="SAM" id="MobiDB-lite"/>
    </source>
</evidence>
<proteinExistence type="predicted"/>
<protein>
    <submittedName>
        <fullName evidence="2">Uncharacterized protein</fullName>
    </submittedName>
</protein>
<dbReference type="Proteomes" id="UP000660262">
    <property type="component" value="Unassembled WGS sequence"/>
</dbReference>
<reference evidence="2" key="1">
    <citation type="submission" date="2020-10" db="EMBL/GenBank/DDBJ databases">
        <title>Unveiling of a novel bifunctional photoreceptor, Dualchrome1, isolated from a cosmopolitan green alga.</title>
        <authorList>
            <person name="Suzuki S."/>
            <person name="Kawachi M."/>
        </authorList>
    </citation>
    <scope>NUCLEOTIDE SEQUENCE</scope>
    <source>
        <strain evidence="2">NIES 2893</strain>
    </source>
</reference>